<proteinExistence type="predicted"/>
<gene>
    <name evidence="1" type="ordered locus">HCH_03325</name>
</gene>
<dbReference type="AlphaFoldDB" id="Q2SGZ4"/>
<evidence type="ECO:0000313" key="2">
    <source>
        <dbReference type="Proteomes" id="UP000000238"/>
    </source>
</evidence>
<dbReference type="KEGG" id="hch:HCH_03325"/>
<dbReference type="EMBL" id="CP000155">
    <property type="protein sequence ID" value="ABC30080.1"/>
    <property type="molecule type" value="Genomic_DNA"/>
</dbReference>
<protein>
    <submittedName>
        <fullName evidence="1">Uncharacterized protein</fullName>
    </submittedName>
</protein>
<reference evidence="1 2" key="1">
    <citation type="journal article" date="2005" name="Nucleic Acids Res.">
        <title>Genomic blueprint of Hahella chejuensis, a marine microbe producing an algicidal agent.</title>
        <authorList>
            <person name="Jeong H."/>
            <person name="Yim J.H."/>
            <person name="Lee C."/>
            <person name="Choi S.-H."/>
            <person name="Park Y.K."/>
            <person name="Yoon S.H."/>
            <person name="Hur C.-G."/>
            <person name="Kang H.-Y."/>
            <person name="Kim D."/>
            <person name="Lee H.H."/>
            <person name="Park K.H."/>
            <person name="Park S.-H."/>
            <person name="Park H.-S."/>
            <person name="Lee H.K."/>
            <person name="Oh T.K."/>
            <person name="Kim J.F."/>
        </authorList>
    </citation>
    <scope>NUCLEOTIDE SEQUENCE [LARGE SCALE GENOMIC DNA]</scope>
    <source>
        <strain evidence="1 2">KCTC 2396</strain>
    </source>
</reference>
<dbReference type="Proteomes" id="UP000000238">
    <property type="component" value="Chromosome"/>
</dbReference>
<sequence>MSPYHSFGTNLLGSYHPDLKKKLDPIALKLDLNE</sequence>
<evidence type="ECO:0000313" key="1">
    <source>
        <dbReference type="EMBL" id="ABC30080.1"/>
    </source>
</evidence>
<dbReference type="HOGENOM" id="CLU_3374047_0_0_6"/>
<accession>Q2SGZ4</accession>
<name>Q2SGZ4_HAHCH</name>
<organism evidence="1 2">
    <name type="scientific">Hahella chejuensis (strain KCTC 2396)</name>
    <dbReference type="NCBI Taxonomy" id="349521"/>
    <lineage>
        <taxon>Bacteria</taxon>
        <taxon>Pseudomonadati</taxon>
        <taxon>Pseudomonadota</taxon>
        <taxon>Gammaproteobacteria</taxon>
        <taxon>Oceanospirillales</taxon>
        <taxon>Hahellaceae</taxon>
        <taxon>Hahella</taxon>
    </lineage>
</organism>
<keyword evidence="2" id="KW-1185">Reference proteome</keyword>